<dbReference type="Proteomes" id="UP000502959">
    <property type="component" value="Segment"/>
</dbReference>
<protein>
    <submittedName>
        <fullName evidence="2">Uncharacterized protein</fullName>
    </submittedName>
</protein>
<accession>A0A6H0DBR1</accession>
<evidence type="ECO:0000256" key="1">
    <source>
        <dbReference type="SAM" id="Phobius"/>
    </source>
</evidence>
<feature type="transmembrane region" description="Helical" evidence="1">
    <location>
        <begin position="30"/>
        <end position="49"/>
    </location>
</feature>
<sequence>MIFGTIGNELVFLQRWKTKSGPKVMGQYPWYFRAFVLFVFAYTIHKYGFAVTPNMAAILHFFGAL</sequence>
<keyword evidence="1" id="KW-0472">Membrane</keyword>
<organism evidence="2 3">
    <name type="scientific">Pantoea phage vB_PagM_SSEM1</name>
    <dbReference type="NCBI Taxonomy" id="2721760"/>
    <lineage>
        <taxon>Viruses</taxon>
        <taxon>Duplodnaviria</taxon>
        <taxon>Heunggongvirae</taxon>
        <taxon>Uroviricota</taxon>
        <taxon>Caudoviricetes</taxon>
        <taxon>Chaseviridae</taxon>
        <taxon>Cleopatravirinae</taxon>
        <taxon>Loessnervirus</taxon>
        <taxon>Loessnervirus SSEM1</taxon>
    </lineage>
</organism>
<reference evidence="2 3" key="1">
    <citation type="submission" date="2020-03" db="EMBL/GenBank/DDBJ databases">
        <title>Complete genome sequence of Pantoea agglomerans bacteriophage vB_PagM_SSEM1.</title>
        <authorList>
            <person name="Truncaite L."/>
            <person name="Alijosius L."/>
            <person name="Petrauskaite E."/>
            <person name="Simoliunas E."/>
        </authorList>
    </citation>
    <scope>NUCLEOTIDE SEQUENCE [LARGE SCALE GENOMIC DNA]</scope>
</reference>
<name>A0A6H0DBR1_9CAUD</name>
<gene>
    <name evidence="2" type="ORF">SSEM1_gp17</name>
</gene>
<dbReference type="EMBL" id="MT230534">
    <property type="protein sequence ID" value="QIS79365.1"/>
    <property type="molecule type" value="Genomic_DNA"/>
</dbReference>
<keyword evidence="1" id="KW-1133">Transmembrane helix</keyword>
<keyword evidence="3" id="KW-1185">Reference proteome</keyword>
<proteinExistence type="predicted"/>
<evidence type="ECO:0000313" key="3">
    <source>
        <dbReference type="Proteomes" id="UP000502959"/>
    </source>
</evidence>
<evidence type="ECO:0000313" key="2">
    <source>
        <dbReference type="EMBL" id="QIS79365.1"/>
    </source>
</evidence>
<keyword evidence="1" id="KW-0812">Transmembrane</keyword>